<protein>
    <submittedName>
        <fullName evidence="1">Uncharacterized protein</fullName>
    </submittedName>
</protein>
<sequence>MVMSGRKKFTNSLMFHI</sequence>
<name>A0A2P2PI35_RHIMU</name>
<accession>A0A2P2PI35</accession>
<evidence type="ECO:0000313" key="1">
    <source>
        <dbReference type="EMBL" id="MBX54329.1"/>
    </source>
</evidence>
<dbReference type="AlphaFoldDB" id="A0A2P2PI35"/>
<organism evidence="1">
    <name type="scientific">Rhizophora mucronata</name>
    <name type="common">Asiatic mangrove</name>
    <dbReference type="NCBI Taxonomy" id="61149"/>
    <lineage>
        <taxon>Eukaryota</taxon>
        <taxon>Viridiplantae</taxon>
        <taxon>Streptophyta</taxon>
        <taxon>Embryophyta</taxon>
        <taxon>Tracheophyta</taxon>
        <taxon>Spermatophyta</taxon>
        <taxon>Magnoliopsida</taxon>
        <taxon>eudicotyledons</taxon>
        <taxon>Gunneridae</taxon>
        <taxon>Pentapetalae</taxon>
        <taxon>rosids</taxon>
        <taxon>fabids</taxon>
        <taxon>Malpighiales</taxon>
        <taxon>Rhizophoraceae</taxon>
        <taxon>Rhizophora</taxon>
    </lineage>
</organism>
<reference evidence="1" key="1">
    <citation type="submission" date="2018-02" db="EMBL/GenBank/DDBJ databases">
        <title>Rhizophora mucronata_Transcriptome.</title>
        <authorList>
            <person name="Meera S.P."/>
            <person name="Sreeshan A."/>
            <person name="Augustine A."/>
        </authorList>
    </citation>
    <scope>NUCLEOTIDE SEQUENCE</scope>
    <source>
        <tissue evidence="1">Leaf</tissue>
    </source>
</reference>
<dbReference type="EMBL" id="GGEC01073845">
    <property type="protein sequence ID" value="MBX54329.1"/>
    <property type="molecule type" value="Transcribed_RNA"/>
</dbReference>
<proteinExistence type="predicted"/>